<gene>
    <name evidence="1" type="ORF">APZ16_02075</name>
</gene>
<sequence>MIKTTTLTVDNKKLCGLVVDLPKAPLVAIIAPKGYLMCGYLNIATAEKLGQAAAVVRGVKSVEDALNKKISAVTKQARKLGIKRGMLVREALKKLV</sequence>
<dbReference type="SUPFAM" id="SSF102891">
    <property type="entry name" value="Hypothetical protein Ta1206"/>
    <property type="match status" value="1"/>
</dbReference>
<dbReference type="Gene3D" id="3.30.1980.10">
    <property type="entry name" value="Hypothetical protein YunC"/>
    <property type="match status" value="1"/>
</dbReference>
<dbReference type="AlphaFoldDB" id="A0A147K150"/>
<dbReference type="InterPro" id="IPR014931">
    <property type="entry name" value="DUF1805"/>
</dbReference>
<dbReference type="Proteomes" id="UP000074294">
    <property type="component" value="Unassembled WGS sequence"/>
</dbReference>
<evidence type="ECO:0008006" key="3">
    <source>
        <dbReference type="Google" id="ProtNLM"/>
    </source>
</evidence>
<organism evidence="1 2">
    <name type="scientific">Hadarchaeum yellowstonense</name>
    <dbReference type="NCBI Taxonomy" id="1776334"/>
    <lineage>
        <taxon>Archaea</taxon>
        <taxon>Methanobacteriati</taxon>
        <taxon>Candidatus Hadarchaeota</taxon>
        <taxon>Candidatus Hadarchaeia</taxon>
        <taxon>Candidatus Hadarchaeales</taxon>
        <taxon>Candidatus Hadarchaeaceae</taxon>
        <taxon>Candidatus Hadarchaeum</taxon>
    </lineage>
</organism>
<proteinExistence type="predicted"/>
<dbReference type="InterPro" id="IPR036493">
    <property type="entry name" value="YunC_sf"/>
</dbReference>
<protein>
    <recommendedName>
        <fullName evidence="3">DUF1805 domain-containing protein</fullName>
    </recommendedName>
</protein>
<dbReference type="STRING" id="1776334.APZ16_02075"/>
<dbReference type="Pfam" id="PF08827">
    <property type="entry name" value="DUF1805"/>
    <property type="match status" value="1"/>
</dbReference>
<evidence type="ECO:0000313" key="2">
    <source>
        <dbReference type="Proteomes" id="UP000074294"/>
    </source>
</evidence>
<name>A0A147K150_HADYE</name>
<reference evidence="1 2" key="1">
    <citation type="journal article" date="2016" name="Nat. Microbiol.">
        <title>Genomic inference of the metabolism of cosmopolitan subsurface Archaea, Hadesarchaea.</title>
        <authorList>
            <person name="Baker B.J."/>
            <person name="Saw J.H."/>
            <person name="Lind A.E."/>
            <person name="Lazar C.S."/>
            <person name="Hinrichs K.-U."/>
            <person name="Teske A.P."/>
            <person name="Ettema T.J."/>
        </authorList>
    </citation>
    <scope>NUCLEOTIDE SEQUENCE [LARGE SCALE GENOMIC DNA]</scope>
</reference>
<comment type="caution">
    <text evidence="1">The sequence shown here is derived from an EMBL/GenBank/DDBJ whole genome shotgun (WGS) entry which is preliminary data.</text>
</comment>
<dbReference type="EMBL" id="LQMQ01000003">
    <property type="protein sequence ID" value="KUO42593.1"/>
    <property type="molecule type" value="Genomic_DNA"/>
</dbReference>
<evidence type="ECO:0000313" key="1">
    <source>
        <dbReference type="EMBL" id="KUO42593.1"/>
    </source>
</evidence>
<accession>A0A147K150</accession>